<name>A0ABU0YXF0_9PROT</name>
<protein>
    <submittedName>
        <fullName evidence="6">Amino acid ABC transporter substrate-binding protein</fullName>
    </submittedName>
</protein>
<accession>A0ABU0YXF0</accession>
<dbReference type="Gene3D" id="3.40.190.10">
    <property type="entry name" value="Periplasmic binding protein-like II"/>
    <property type="match status" value="2"/>
</dbReference>
<evidence type="ECO:0000256" key="4">
    <source>
        <dbReference type="SAM" id="SignalP"/>
    </source>
</evidence>
<reference evidence="7" key="1">
    <citation type="submission" date="2023-08" db="EMBL/GenBank/DDBJ databases">
        <title>Rhodospirillaceae gen. nov., a novel taxon isolated from the Yangtze River Yuezi River estuary sludge.</title>
        <authorList>
            <person name="Ruan L."/>
        </authorList>
    </citation>
    <scope>NUCLEOTIDE SEQUENCE [LARGE SCALE GENOMIC DNA]</scope>
    <source>
        <strain evidence="7">R-7</strain>
    </source>
</reference>
<feature type="signal peptide" evidence="4">
    <location>
        <begin position="1"/>
        <end position="20"/>
    </location>
</feature>
<evidence type="ECO:0000256" key="2">
    <source>
        <dbReference type="ARBA" id="ARBA00022448"/>
    </source>
</evidence>
<dbReference type="Proteomes" id="UP001230156">
    <property type="component" value="Unassembled WGS sequence"/>
</dbReference>
<dbReference type="InterPro" id="IPR051455">
    <property type="entry name" value="Bact_solute-bind_prot3"/>
</dbReference>
<dbReference type="SMART" id="SM00062">
    <property type="entry name" value="PBPb"/>
    <property type="match status" value="1"/>
</dbReference>
<dbReference type="PANTHER" id="PTHR30085">
    <property type="entry name" value="AMINO ACID ABC TRANSPORTER PERMEASE"/>
    <property type="match status" value="1"/>
</dbReference>
<feature type="chain" id="PRO_5045330992" evidence="4">
    <location>
        <begin position="21"/>
        <end position="345"/>
    </location>
</feature>
<proteinExistence type="inferred from homology"/>
<dbReference type="InterPro" id="IPR001638">
    <property type="entry name" value="Solute-binding_3/MltF_N"/>
</dbReference>
<dbReference type="SUPFAM" id="SSF53850">
    <property type="entry name" value="Periplasmic binding protein-like II"/>
    <property type="match status" value="1"/>
</dbReference>
<evidence type="ECO:0000256" key="3">
    <source>
        <dbReference type="ARBA" id="ARBA00022729"/>
    </source>
</evidence>
<dbReference type="EMBL" id="JAUYVI010000014">
    <property type="protein sequence ID" value="MDQ7251588.1"/>
    <property type="molecule type" value="Genomic_DNA"/>
</dbReference>
<comment type="caution">
    <text evidence="6">The sequence shown here is derived from an EMBL/GenBank/DDBJ whole genome shotgun (WGS) entry which is preliminary data.</text>
</comment>
<keyword evidence="3 4" id="KW-0732">Signal</keyword>
<feature type="domain" description="Solute-binding protein family 3/N-terminal" evidence="5">
    <location>
        <begin position="34"/>
        <end position="263"/>
    </location>
</feature>
<dbReference type="Pfam" id="PF00497">
    <property type="entry name" value="SBP_bac_3"/>
    <property type="match status" value="1"/>
</dbReference>
<evidence type="ECO:0000256" key="1">
    <source>
        <dbReference type="ARBA" id="ARBA00010333"/>
    </source>
</evidence>
<gene>
    <name evidence="6" type="ORF">Q8A70_28130</name>
</gene>
<keyword evidence="7" id="KW-1185">Reference proteome</keyword>
<evidence type="ECO:0000313" key="6">
    <source>
        <dbReference type="EMBL" id="MDQ7251588.1"/>
    </source>
</evidence>
<comment type="similarity">
    <text evidence="1">Belongs to the bacterial solute-binding protein 3 family.</text>
</comment>
<keyword evidence="2" id="KW-0813">Transport</keyword>
<dbReference type="CDD" id="cd13692">
    <property type="entry name" value="PBP2_BztA"/>
    <property type="match status" value="1"/>
</dbReference>
<organism evidence="6 7">
    <name type="scientific">Dongia sedimenti</name>
    <dbReference type="NCBI Taxonomy" id="3064282"/>
    <lineage>
        <taxon>Bacteria</taxon>
        <taxon>Pseudomonadati</taxon>
        <taxon>Pseudomonadota</taxon>
        <taxon>Alphaproteobacteria</taxon>
        <taxon>Rhodospirillales</taxon>
        <taxon>Dongiaceae</taxon>
        <taxon>Dongia</taxon>
    </lineage>
</organism>
<dbReference type="RefSeq" id="WP_379962097.1">
    <property type="nucleotide sequence ID" value="NZ_JAUYVI010000014.1"/>
</dbReference>
<evidence type="ECO:0000313" key="7">
    <source>
        <dbReference type="Proteomes" id="UP001230156"/>
    </source>
</evidence>
<evidence type="ECO:0000259" key="5">
    <source>
        <dbReference type="SMART" id="SM00062"/>
    </source>
</evidence>
<dbReference type="PANTHER" id="PTHR30085:SF7">
    <property type="entry name" value="AMINO-ACID ABC TRANSPORTER-BINDING PROTEIN YHDW-RELATED"/>
    <property type="match status" value="1"/>
</dbReference>
<sequence length="345" mass="37267">MNYFRLAVAGVVLTAGFAAAAQATTLETVKQRGKLLCGVTTGLAGFGAPNDQGQWSGLDIDLCKGVATAVFGDPTKVEFKPLNAEQRFTALQSGEVDMLARNSTWTLHRDTGLGLDFVAVNFYDGQGFMVKKELGVKSALELKGATVCVQEGTSTEKNLGDFDKVNNLGMKPVKFKENDQARGTYDEGRCDAYTTDASGLAAERTALKNPDDNIILPEIISKEPLGPVVRHGDNQWGDIVRWTHYVTLIAEEKGITQANIDDVKAKNAAGTDGADPEVQRMLGVTDKLGEEMGLTNDWAYNVIKAVGNYGEIFDRNVGPKTPLKLERGLNALWSKGGLQYAPPYN</sequence>